<name>A0A2R4C6B5_9BURK</name>
<keyword evidence="1" id="KW-0732">Signal</keyword>
<protein>
    <recommendedName>
        <fullName evidence="4">Lipoprotein</fullName>
    </recommendedName>
</protein>
<dbReference type="AlphaFoldDB" id="A0A2R4C6B5"/>
<evidence type="ECO:0008006" key="4">
    <source>
        <dbReference type="Google" id="ProtNLM"/>
    </source>
</evidence>
<proteinExistence type="predicted"/>
<dbReference type="EMBL" id="CP028324">
    <property type="protein sequence ID" value="AVR95102.1"/>
    <property type="molecule type" value="Genomic_DNA"/>
</dbReference>
<gene>
    <name evidence="2" type="ORF">C9I28_04730</name>
</gene>
<accession>A0A2R4C6B5</accession>
<reference evidence="2 3" key="1">
    <citation type="submission" date="2018-03" db="EMBL/GenBank/DDBJ databases">
        <title>Massilia armeniaca sp. nov., isolated from desert soil.</title>
        <authorList>
            <person name="Huang H."/>
            <person name="Ren M."/>
        </authorList>
    </citation>
    <scope>NUCLEOTIDE SEQUENCE [LARGE SCALE GENOMIC DNA]</scope>
    <source>
        <strain evidence="2 3">ZMN-3</strain>
    </source>
</reference>
<evidence type="ECO:0000256" key="1">
    <source>
        <dbReference type="SAM" id="SignalP"/>
    </source>
</evidence>
<sequence length="225" mass="24647">MRAAGLALALLCAAGMSRAADLPCPGAVPLQTERDYLVNLKAALRSSCLLEDEASTEARLKALFGVPAVKLERGSAGWVAYAFTGRMPGAEDRGQEALVRILVKSPVDERRLLNAGVQFKGRWELTRAEFQEIWQVTPWPIPRSIHHDPYAHLTYTVTGERNAVVSLERDREDRLLRWSYDDERESAPTASPLFCSNACRAPAWAGAKPADSCPEKLACAEAAAK</sequence>
<evidence type="ECO:0000313" key="2">
    <source>
        <dbReference type="EMBL" id="AVR95102.1"/>
    </source>
</evidence>
<dbReference type="KEGG" id="masz:C9I28_04730"/>
<dbReference type="RefSeq" id="WP_107140453.1">
    <property type="nucleotide sequence ID" value="NZ_CP028324.1"/>
</dbReference>
<keyword evidence="3" id="KW-1185">Reference proteome</keyword>
<organism evidence="2 3">
    <name type="scientific">Pseudoduganella armeniaca</name>
    <dbReference type="NCBI Taxonomy" id="2072590"/>
    <lineage>
        <taxon>Bacteria</taxon>
        <taxon>Pseudomonadati</taxon>
        <taxon>Pseudomonadota</taxon>
        <taxon>Betaproteobacteria</taxon>
        <taxon>Burkholderiales</taxon>
        <taxon>Oxalobacteraceae</taxon>
        <taxon>Telluria group</taxon>
        <taxon>Pseudoduganella</taxon>
    </lineage>
</organism>
<dbReference type="Proteomes" id="UP000240505">
    <property type="component" value="Chromosome"/>
</dbReference>
<evidence type="ECO:0000313" key="3">
    <source>
        <dbReference type="Proteomes" id="UP000240505"/>
    </source>
</evidence>
<feature type="signal peptide" evidence="1">
    <location>
        <begin position="1"/>
        <end position="19"/>
    </location>
</feature>
<feature type="chain" id="PRO_5015331077" description="Lipoprotein" evidence="1">
    <location>
        <begin position="20"/>
        <end position="225"/>
    </location>
</feature>